<dbReference type="Proteomes" id="UP001139336">
    <property type="component" value="Unassembled WGS sequence"/>
</dbReference>
<comment type="caution">
    <text evidence="1">The sequence shown here is derived from an EMBL/GenBank/DDBJ whole genome shotgun (WGS) entry which is preliminary data.</text>
</comment>
<gene>
    <name evidence="1" type="ORF">L1O03_06955</name>
</gene>
<evidence type="ECO:0000313" key="2">
    <source>
        <dbReference type="Proteomes" id="UP001139336"/>
    </source>
</evidence>
<dbReference type="EMBL" id="JAKGSI010000003">
    <property type="protein sequence ID" value="MCF4006916.1"/>
    <property type="molecule type" value="Genomic_DNA"/>
</dbReference>
<organism evidence="1 2">
    <name type="scientific">Corynebacterium uropygiale</name>
    <dbReference type="NCBI Taxonomy" id="1775911"/>
    <lineage>
        <taxon>Bacteria</taxon>
        <taxon>Bacillati</taxon>
        <taxon>Actinomycetota</taxon>
        <taxon>Actinomycetes</taxon>
        <taxon>Mycobacteriales</taxon>
        <taxon>Corynebacteriaceae</taxon>
        <taxon>Corynebacterium</taxon>
    </lineage>
</organism>
<evidence type="ECO:0000313" key="1">
    <source>
        <dbReference type="EMBL" id="MCF4006916.1"/>
    </source>
</evidence>
<name>A0A9X1QQH4_9CORY</name>
<sequence>MSFLEDLSATLDKEGLESRVHGTTMLVPIASGIEIHLVEIDPLLPAANVYISSSSDLDEEDGEDTLVAVVFSVEDALEEIANHVATDQLVTVLHDLFEGTDERLGDLEFLQDGTMPDLAVADVAENSELHVQLSTEDGALLATVSMVAYGDPEDEETEEEILTLGTFRDVDRLFDVLALAAERAEEWEEELNPVE</sequence>
<accession>A0A9X1QQH4</accession>
<reference evidence="1" key="1">
    <citation type="submission" date="2022-01" db="EMBL/GenBank/DDBJ databases">
        <title>Corynebacterium sp. nov isolated from isolated from the feces of the greater white-fronted geese (Anser albifrons) at Poyang Lake, PR China.</title>
        <authorList>
            <person name="Liu Q."/>
        </authorList>
    </citation>
    <scope>NUCLEOTIDE SEQUENCE</scope>
    <source>
        <strain evidence="1">JCM 32435</strain>
    </source>
</reference>
<protein>
    <submittedName>
        <fullName evidence="1">Uncharacterized protein</fullName>
    </submittedName>
</protein>
<proteinExistence type="predicted"/>
<dbReference type="AlphaFoldDB" id="A0A9X1QQH4"/>
<keyword evidence="2" id="KW-1185">Reference proteome</keyword>
<dbReference type="RefSeq" id="WP_236118749.1">
    <property type="nucleotide sequence ID" value="NZ_JAKGSI010000003.1"/>
</dbReference>